<feature type="compositionally biased region" description="Basic and acidic residues" evidence="1">
    <location>
        <begin position="175"/>
        <end position="184"/>
    </location>
</feature>
<dbReference type="Proteomes" id="UP000298652">
    <property type="component" value="Chromosome 9"/>
</dbReference>
<name>A0A4U6SUC3_SETVI</name>
<feature type="compositionally biased region" description="Basic residues" evidence="1">
    <location>
        <begin position="110"/>
        <end position="147"/>
    </location>
</feature>
<feature type="region of interest" description="Disordered" evidence="1">
    <location>
        <begin position="252"/>
        <end position="277"/>
    </location>
</feature>
<reference evidence="2" key="1">
    <citation type="submission" date="2019-03" db="EMBL/GenBank/DDBJ databases">
        <title>WGS assembly of Setaria viridis.</title>
        <authorList>
            <person name="Huang P."/>
            <person name="Jenkins J."/>
            <person name="Grimwood J."/>
            <person name="Barry K."/>
            <person name="Healey A."/>
            <person name="Mamidi S."/>
            <person name="Sreedasyam A."/>
            <person name="Shu S."/>
            <person name="Feldman M."/>
            <person name="Wu J."/>
            <person name="Yu Y."/>
            <person name="Chen C."/>
            <person name="Johnson J."/>
            <person name="Rokhsar D."/>
            <person name="Baxter I."/>
            <person name="Schmutz J."/>
            <person name="Brutnell T."/>
            <person name="Kellogg E."/>
        </authorList>
    </citation>
    <scope>NUCLEOTIDE SEQUENCE [LARGE SCALE GENOMIC DNA]</scope>
</reference>
<feature type="compositionally biased region" description="Basic and acidic residues" evidence="1">
    <location>
        <begin position="34"/>
        <end position="50"/>
    </location>
</feature>
<accession>A0A4U6SUC3</accession>
<evidence type="ECO:0000313" key="3">
    <source>
        <dbReference type="Proteomes" id="UP000298652"/>
    </source>
</evidence>
<proteinExistence type="predicted"/>
<keyword evidence="3" id="KW-1185">Reference proteome</keyword>
<dbReference type="AlphaFoldDB" id="A0A4U6SUC3"/>
<feature type="compositionally biased region" description="Low complexity" evidence="1">
    <location>
        <begin position="98"/>
        <end position="109"/>
    </location>
</feature>
<protein>
    <submittedName>
        <fullName evidence="2">Uncharacterized protein</fullName>
    </submittedName>
</protein>
<gene>
    <name evidence="2" type="ORF">SEVIR_9G152901v2</name>
</gene>
<evidence type="ECO:0000313" key="2">
    <source>
        <dbReference type="EMBL" id="TKV92260.1"/>
    </source>
</evidence>
<organism evidence="2 3">
    <name type="scientific">Setaria viridis</name>
    <name type="common">Green bristlegrass</name>
    <name type="synonym">Setaria italica subsp. viridis</name>
    <dbReference type="NCBI Taxonomy" id="4556"/>
    <lineage>
        <taxon>Eukaryota</taxon>
        <taxon>Viridiplantae</taxon>
        <taxon>Streptophyta</taxon>
        <taxon>Embryophyta</taxon>
        <taxon>Tracheophyta</taxon>
        <taxon>Spermatophyta</taxon>
        <taxon>Magnoliopsida</taxon>
        <taxon>Liliopsida</taxon>
        <taxon>Poales</taxon>
        <taxon>Poaceae</taxon>
        <taxon>PACMAD clade</taxon>
        <taxon>Panicoideae</taxon>
        <taxon>Panicodae</taxon>
        <taxon>Paniceae</taxon>
        <taxon>Cenchrinae</taxon>
        <taxon>Setaria</taxon>
    </lineage>
</organism>
<feature type="compositionally biased region" description="Basic residues" evidence="1">
    <location>
        <begin position="65"/>
        <end position="97"/>
    </location>
</feature>
<sequence>MSTSSRALHRPRRPPDLPLLHPAAPRRRRNASSPERRRGRGVDPQEESRRGLRQHRGVRGDLQPRRGRLRRRRQGAPPRHRRDRRHQAPHRSRRRILPRGAAAGGALPRGLRRPPVHRRLPRRRARPGHRGAPPRHGVRRRAKHPRIPARPGEPRPPAAPGGHGARRHVAAADGRQGDAREAHLPPRHQAGEPPHQRRRQDRQDLRLWDGHIPVRGAAVRAGRRHALVHGARVAAGEGRLQRARRHLGFGLRHGRAHQREDADRRGPRRGWAAPRDLRGARLPRRQDVAVVLVHAVRHRIAAGAGCAPSEPLARDVP</sequence>
<dbReference type="Gramene" id="TKV92260">
    <property type="protein sequence ID" value="TKV92260"/>
    <property type="gene ID" value="SEVIR_9G152901v2"/>
</dbReference>
<evidence type="ECO:0000256" key="1">
    <source>
        <dbReference type="SAM" id="MobiDB-lite"/>
    </source>
</evidence>
<dbReference type="EMBL" id="CM016560">
    <property type="protein sequence ID" value="TKV92260.1"/>
    <property type="molecule type" value="Genomic_DNA"/>
</dbReference>
<feature type="region of interest" description="Disordered" evidence="1">
    <location>
        <begin position="1"/>
        <end position="207"/>
    </location>
</feature>